<dbReference type="PROSITE" id="PS00455">
    <property type="entry name" value="AMP_BINDING"/>
    <property type="match status" value="1"/>
</dbReference>
<dbReference type="GO" id="GO:0006631">
    <property type="term" value="P:fatty acid metabolic process"/>
    <property type="evidence" value="ECO:0007669"/>
    <property type="project" value="TreeGrafter"/>
</dbReference>
<organism evidence="9 12">
    <name type="scientific">Myxococcus fulvus</name>
    <dbReference type="NCBI Taxonomy" id="33"/>
    <lineage>
        <taxon>Bacteria</taxon>
        <taxon>Pseudomonadati</taxon>
        <taxon>Myxococcota</taxon>
        <taxon>Myxococcia</taxon>
        <taxon>Myxococcales</taxon>
        <taxon>Cystobacterineae</taxon>
        <taxon>Myxococcaceae</taxon>
        <taxon>Myxococcus</taxon>
    </lineage>
</organism>
<reference evidence="10 11" key="1">
    <citation type="submission" date="2016-10" db="EMBL/GenBank/DDBJ databases">
        <authorList>
            <person name="Varghese N."/>
            <person name="Submissions S."/>
        </authorList>
    </citation>
    <scope>NUCLEOTIDE SEQUENCE [LARGE SCALE GENOMIC DNA]</scope>
    <source>
        <strain evidence="10 11">DSM 16525</strain>
    </source>
</reference>
<comment type="catalytic activity">
    <reaction evidence="5">
        <text>2-succinylbenzoate + ATP + CoA = 2-succinylbenzoyl-CoA + AMP + diphosphate</text>
        <dbReference type="Rhea" id="RHEA:17009"/>
        <dbReference type="ChEBI" id="CHEBI:18325"/>
        <dbReference type="ChEBI" id="CHEBI:30616"/>
        <dbReference type="ChEBI" id="CHEBI:33019"/>
        <dbReference type="ChEBI" id="CHEBI:57287"/>
        <dbReference type="ChEBI" id="CHEBI:57364"/>
        <dbReference type="ChEBI" id="CHEBI:456215"/>
        <dbReference type="EC" id="6.2.1.26"/>
    </reaction>
</comment>
<comment type="pathway">
    <text evidence="5">Quinol/quinone metabolism; menaquinone biosynthesis.</text>
</comment>
<dbReference type="AlphaFoldDB" id="A0A511TAM3"/>
<comment type="pathway">
    <text evidence="5">Quinol/quinone metabolism; 1,4-dihydroxy-2-naphthoate biosynthesis; 1,4-dihydroxy-2-naphthoate from chorismate: step 5/7.</text>
</comment>
<dbReference type="Proteomes" id="UP000183760">
    <property type="component" value="Unassembled WGS sequence"/>
</dbReference>
<dbReference type="Proteomes" id="UP000321514">
    <property type="component" value="Unassembled WGS sequence"/>
</dbReference>
<evidence type="ECO:0000259" key="7">
    <source>
        <dbReference type="Pfam" id="PF00501"/>
    </source>
</evidence>
<comment type="similarity">
    <text evidence="5">Belongs to the ATP-dependent AMP-binding enzyme family. MenE subfamily.</text>
</comment>
<dbReference type="GO" id="GO:0031956">
    <property type="term" value="F:medium-chain fatty acid-CoA ligase activity"/>
    <property type="evidence" value="ECO:0007669"/>
    <property type="project" value="TreeGrafter"/>
</dbReference>
<dbReference type="Gene3D" id="3.40.50.980">
    <property type="match status" value="1"/>
</dbReference>
<dbReference type="GO" id="GO:0009234">
    <property type="term" value="P:menaquinone biosynthetic process"/>
    <property type="evidence" value="ECO:0007669"/>
    <property type="project" value="UniProtKB-UniRule"/>
</dbReference>
<dbReference type="InterPro" id="IPR045851">
    <property type="entry name" value="AMP-bd_C_sf"/>
</dbReference>
<dbReference type="Pfam" id="PF00501">
    <property type="entry name" value="AMP-binding"/>
    <property type="match status" value="1"/>
</dbReference>
<comment type="caution">
    <text evidence="9">The sequence shown here is derived from an EMBL/GenBank/DDBJ whole genome shotgun (WGS) entry which is preliminary data.</text>
</comment>
<evidence type="ECO:0000259" key="8">
    <source>
        <dbReference type="Pfam" id="PF13193"/>
    </source>
</evidence>
<keyword evidence="1 5" id="KW-0474">Menaquinone biosynthesis</keyword>
<feature type="region of interest" description="Disordered" evidence="6">
    <location>
        <begin position="124"/>
        <end position="217"/>
    </location>
</feature>
<dbReference type="UniPathway" id="UPA01057">
    <property type="reaction ID" value="UER00166"/>
</dbReference>
<keyword evidence="4 5" id="KW-0067">ATP-binding</keyword>
<dbReference type="STRING" id="1334629.MFUL124B02_23755"/>
<evidence type="ECO:0000313" key="9">
    <source>
        <dbReference type="EMBL" id="GEN10532.1"/>
    </source>
</evidence>
<dbReference type="NCBIfam" id="TIGR01923">
    <property type="entry name" value="menE"/>
    <property type="match status" value="1"/>
</dbReference>
<dbReference type="GO" id="GO:0008756">
    <property type="term" value="F:o-succinylbenzoate-CoA ligase activity"/>
    <property type="evidence" value="ECO:0007669"/>
    <property type="project" value="UniProtKB-UniRule"/>
</dbReference>
<dbReference type="EMBL" id="BJXR01000039">
    <property type="protein sequence ID" value="GEN10532.1"/>
    <property type="molecule type" value="Genomic_DNA"/>
</dbReference>
<evidence type="ECO:0000256" key="1">
    <source>
        <dbReference type="ARBA" id="ARBA00022428"/>
    </source>
</evidence>
<dbReference type="EMBL" id="FOIB01000003">
    <property type="protein sequence ID" value="SET80395.1"/>
    <property type="molecule type" value="Genomic_DNA"/>
</dbReference>
<evidence type="ECO:0000256" key="4">
    <source>
        <dbReference type="ARBA" id="ARBA00022840"/>
    </source>
</evidence>
<gene>
    <name evidence="5" type="primary">menE</name>
    <name evidence="9" type="ORF">MFU01_55690</name>
    <name evidence="10" type="ORF">SAMN05443572_103298</name>
</gene>
<dbReference type="SUPFAM" id="SSF56801">
    <property type="entry name" value="Acetyl-CoA synthetase-like"/>
    <property type="match status" value="1"/>
</dbReference>
<dbReference type="InterPro" id="IPR025110">
    <property type="entry name" value="AMP-bd_C"/>
</dbReference>
<dbReference type="InterPro" id="IPR010192">
    <property type="entry name" value="MenE"/>
</dbReference>
<feature type="domain" description="AMP-binding enzyme C-terminal" evidence="8">
    <location>
        <begin position="475"/>
        <end position="551"/>
    </location>
</feature>
<comment type="function">
    <text evidence="5">Converts 2-succinylbenzoate (OSB) to 2-succinylbenzoyl-CoA (OSB-CoA).</text>
</comment>
<dbReference type="InterPro" id="IPR000873">
    <property type="entry name" value="AMP-dep_synth/lig_dom"/>
</dbReference>
<evidence type="ECO:0000313" key="11">
    <source>
        <dbReference type="Proteomes" id="UP000183760"/>
    </source>
</evidence>
<evidence type="ECO:0000313" key="12">
    <source>
        <dbReference type="Proteomes" id="UP000321514"/>
    </source>
</evidence>
<name>A0A511TAM3_MYXFU</name>
<feature type="region of interest" description="Disordered" evidence="6">
    <location>
        <begin position="375"/>
        <end position="415"/>
    </location>
</feature>
<feature type="domain" description="AMP-dependent synthetase/ligase" evidence="7">
    <location>
        <begin position="9"/>
        <end position="425"/>
    </location>
</feature>
<keyword evidence="2 5" id="KW-0436">Ligase</keyword>
<evidence type="ECO:0000313" key="10">
    <source>
        <dbReference type="EMBL" id="SET80395.1"/>
    </source>
</evidence>
<dbReference type="FunFam" id="3.30.300.30:FF:000008">
    <property type="entry name" value="2,3-dihydroxybenzoate-AMP ligase"/>
    <property type="match status" value="1"/>
</dbReference>
<feature type="compositionally biased region" description="Basic and acidic residues" evidence="6">
    <location>
        <begin position="398"/>
        <end position="408"/>
    </location>
</feature>
<evidence type="ECO:0000256" key="5">
    <source>
        <dbReference type="HAMAP-Rule" id="MF_00731"/>
    </source>
</evidence>
<dbReference type="PANTHER" id="PTHR43201:SF32">
    <property type="entry name" value="2-SUCCINYLBENZOATE--COA LIGASE, CHLOROPLASTIC_PEROXISOMAL"/>
    <property type="match status" value="1"/>
</dbReference>
<proteinExistence type="inferred from homology"/>
<accession>A0A511TAM3</accession>
<dbReference type="UniPathway" id="UPA00079"/>
<evidence type="ECO:0000256" key="2">
    <source>
        <dbReference type="ARBA" id="ARBA00022598"/>
    </source>
</evidence>
<dbReference type="Gene3D" id="3.40.50.12780">
    <property type="entry name" value="N-terminal domain of ligase-like"/>
    <property type="match status" value="1"/>
</dbReference>
<dbReference type="InterPro" id="IPR042099">
    <property type="entry name" value="ANL_N_sf"/>
</dbReference>
<dbReference type="EC" id="6.2.1.26" evidence="5"/>
<dbReference type="Pfam" id="PF13193">
    <property type="entry name" value="AMP-binding_C"/>
    <property type="match status" value="1"/>
</dbReference>
<dbReference type="GO" id="GO:0005524">
    <property type="term" value="F:ATP binding"/>
    <property type="evidence" value="ECO:0007669"/>
    <property type="project" value="UniProtKB-KW"/>
</dbReference>
<dbReference type="RefSeq" id="WP_143097087.1">
    <property type="nucleotide sequence ID" value="NZ_BJXR01000039.1"/>
</dbReference>
<keyword evidence="3 5" id="KW-0547">Nucleotide-binding</keyword>
<keyword evidence="11" id="KW-1185">Reference proteome</keyword>
<dbReference type="InterPro" id="IPR020845">
    <property type="entry name" value="AMP-binding_CS"/>
</dbReference>
<dbReference type="PANTHER" id="PTHR43201">
    <property type="entry name" value="ACYL-COA SYNTHETASE"/>
    <property type="match status" value="1"/>
</dbReference>
<dbReference type="Gene3D" id="3.30.300.30">
    <property type="match status" value="1"/>
</dbReference>
<dbReference type="OrthoDB" id="5483897at2"/>
<protein>
    <recommendedName>
        <fullName evidence="5">2-succinylbenzoate--CoA ligase</fullName>
        <ecNumber evidence="5">6.2.1.26</ecNumber>
    </recommendedName>
    <alternativeName>
        <fullName evidence="5">o-succinylbenzoyl-CoA synthetase</fullName>
        <shortName evidence="5">OSB-CoA synthetase</shortName>
    </alternativeName>
</protein>
<sequence>MTTFGCPIREGARVHPEAEALTYAGRAWSYGALDAEVNRWVAALEARGIGPGQRVVLLSTNQPACVFLFWALGRVGALLAPLNARLTRAELAPLAEDIAPALTLATEALRERLPGAESLETFASPEYVASGERLPRERTMKTRASSETPTPELTSGGRPPNAQPLNPSVASAVRPPDEESLATGASLRPSMACVSTTGRPRDAKPLTPSEPSTTCMPLAEDSPRVVLFTSGTTGRPKGAVLTEGNFRASCRASAENLGSHPAPRWLGTLPLFHVGGLAMLTRTAYEGGCLVLHERFDAEATSRAIDEGVTHVSLVATTLERVLDIRAGRQVPETFKLALIGGGPVPVFLLERARAVGLLALQTYGLTEACSQVTTESPAEADGKTAGRPLPGTQVRIVGDDGEARGPGEEGNIEVRGPTVMAGYWNRPDATREAFRDGWLHTKDLGALDARGRLTVLSRRTDLIVRGGENIYPAEVEAVLANHPSVQEAAVIGLPDARWGEVPVAFLAPRTGQPRPDAQELATWCRESLAGYKLPTRFVWLDALPRNAMGKLERTALRKVLTEG</sequence>
<dbReference type="HAMAP" id="MF_00731">
    <property type="entry name" value="MenE"/>
    <property type="match status" value="1"/>
</dbReference>
<evidence type="ECO:0000256" key="6">
    <source>
        <dbReference type="SAM" id="MobiDB-lite"/>
    </source>
</evidence>
<evidence type="ECO:0000256" key="3">
    <source>
        <dbReference type="ARBA" id="ARBA00022741"/>
    </source>
</evidence>
<reference evidence="9 12" key="2">
    <citation type="submission" date="2019-07" db="EMBL/GenBank/DDBJ databases">
        <title>Whole genome shotgun sequence of Myxococcus fulvus NBRC 100333.</title>
        <authorList>
            <person name="Hosoyama A."/>
            <person name="Uohara A."/>
            <person name="Ohji S."/>
            <person name="Ichikawa N."/>
        </authorList>
    </citation>
    <scope>NUCLEOTIDE SEQUENCE [LARGE SCALE GENOMIC DNA]</scope>
    <source>
        <strain evidence="9 12">NBRC 100333</strain>
    </source>
</reference>
<feature type="compositionally biased region" description="Polar residues" evidence="6">
    <location>
        <begin position="142"/>
        <end position="153"/>
    </location>
</feature>